<evidence type="ECO:0000256" key="1">
    <source>
        <dbReference type="SAM" id="Phobius"/>
    </source>
</evidence>
<dbReference type="EMBL" id="QXIL01000043">
    <property type="protein sequence ID" value="RXI75806.1"/>
    <property type="molecule type" value="Genomic_DNA"/>
</dbReference>
<sequence length="303" mass="36406">MSAHHRKQMKSTSELIEHMKQKNIRFTISNTTEAKDMLTKINYYYKLSSYRSNFPKDEHGKYIHLEFAYLTDLASIDMQLRDYLMDLSLDIEHAIKVVLLNLISNDPTEDGYTIVTDFKKQHHAQYSQTIQYWGSNKYLHDFYKKRHEDVSVWVLMETMTFGTLSMFVDFYYSRKKIKRVRQIKNYLRFSKNIRNACAHSNPLLVNLFSDREFLRRPSAPVITAAKYIGISRTYLQDIKINDLVSLFYLHKSLQSKKMSEHRCRQGRRLIKRFHRHYDWYADNTQLNTFFRILNVLIDYLDMN</sequence>
<dbReference type="Pfam" id="PF07751">
    <property type="entry name" value="Abi_2"/>
    <property type="match status" value="1"/>
</dbReference>
<proteinExistence type="predicted"/>
<gene>
    <name evidence="2" type="ORF">DXH47_11335</name>
</gene>
<dbReference type="InterPro" id="IPR011664">
    <property type="entry name" value="Abi_system_AbiD/AbiF-like"/>
</dbReference>
<dbReference type="OrthoDB" id="5363652at2"/>
<feature type="transmembrane region" description="Helical" evidence="1">
    <location>
        <begin position="150"/>
        <end position="172"/>
    </location>
</feature>
<evidence type="ECO:0000313" key="3">
    <source>
        <dbReference type="Proteomes" id="UP000290602"/>
    </source>
</evidence>
<evidence type="ECO:0000313" key="2">
    <source>
        <dbReference type="EMBL" id="RXI75806.1"/>
    </source>
</evidence>
<dbReference type="Proteomes" id="UP000290602">
    <property type="component" value="Unassembled WGS sequence"/>
</dbReference>
<comment type="caution">
    <text evidence="2">The sequence shown here is derived from an EMBL/GenBank/DDBJ whole genome shotgun (WGS) entry which is preliminary data.</text>
</comment>
<dbReference type="AlphaFoldDB" id="A0A4Q0VI55"/>
<organism evidence="2 3">
    <name type="scientific">Levilactobacillus suantsaii</name>
    <dbReference type="NCBI Taxonomy" id="2292255"/>
    <lineage>
        <taxon>Bacteria</taxon>
        <taxon>Bacillati</taxon>
        <taxon>Bacillota</taxon>
        <taxon>Bacilli</taxon>
        <taxon>Lactobacillales</taxon>
        <taxon>Lactobacillaceae</taxon>
        <taxon>Levilactobacillus</taxon>
    </lineage>
</organism>
<keyword evidence="1" id="KW-0812">Transmembrane</keyword>
<reference evidence="2 3" key="1">
    <citation type="submission" date="2018-08" db="EMBL/GenBank/DDBJ databases">
        <title>Lactobacillus suantsai sp. nov., isolated from traditional fermented suan-tsai in Taiwan.</title>
        <authorList>
            <person name="Huang C.-H."/>
        </authorList>
    </citation>
    <scope>NUCLEOTIDE SEQUENCE [LARGE SCALE GENOMIC DNA]</scope>
    <source>
        <strain evidence="2 3">BCRC 12945</strain>
    </source>
</reference>
<protein>
    <submittedName>
        <fullName evidence="2">Abi family protein</fullName>
    </submittedName>
</protein>
<keyword evidence="1" id="KW-0472">Membrane</keyword>
<accession>A0A4Q0VI55</accession>
<name>A0A4Q0VI55_9LACO</name>
<dbReference type="RefSeq" id="WP_129033401.1">
    <property type="nucleotide sequence ID" value="NZ_QXIL01000043.1"/>
</dbReference>
<keyword evidence="1" id="KW-1133">Transmembrane helix</keyword>
<keyword evidence="3" id="KW-1185">Reference proteome</keyword>